<keyword evidence="4" id="KW-1185">Reference proteome</keyword>
<feature type="region of interest" description="Disordered" evidence="1">
    <location>
        <begin position="1"/>
        <end position="54"/>
    </location>
</feature>
<dbReference type="Pfam" id="PF01243">
    <property type="entry name" value="PNPOx_N"/>
    <property type="match status" value="1"/>
</dbReference>
<feature type="domain" description="Pyridoxamine 5'-phosphate oxidase N-terminal" evidence="2">
    <location>
        <begin position="118"/>
        <end position="245"/>
    </location>
</feature>
<evidence type="ECO:0000313" key="4">
    <source>
        <dbReference type="Proteomes" id="UP000253495"/>
    </source>
</evidence>
<dbReference type="Proteomes" id="UP000253495">
    <property type="component" value="Unassembled WGS sequence"/>
</dbReference>
<proteinExistence type="predicted"/>
<gene>
    <name evidence="3" type="ORF">DFQ14_101493</name>
</gene>
<feature type="region of interest" description="Disordered" evidence="1">
    <location>
        <begin position="256"/>
        <end position="291"/>
    </location>
</feature>
<dbReference type="SUPFAM" id="SSF50475">
    <property type="entry name" value="FMN-binding split barrel"/>
    <property type="match status" value="1"/>
</dbReference>
<comment type="caution">
    <text evidence="3">The sequence shown here is derived from an EMBL/GenBank/DDBJ whole genome shotgun (WGS) entry which is preliminary data.</text>
</comment>
<accession>A0A368W0F2</accession>
<dbReference type="InterPro" id="IPR012349">
    <property type="entry name" value="Split_barrel_FMN-bd"/>
</dbReference>
<dbReference type="AlphaFoldDB" id="A0A368W0F2"/>
<name>A0A368W0F2_9ACTN</name>
<protein>
    <recommendedName>
        <fullName evidence="2">Pyridoxamine 5'-phosphate oxidase N-terminal domain-containing protein</fullName>
    </recommendedName>
</protein>
<evidence type="ECO:0000256" key="1">
    <source>
        <dbReference type="SAM" id="MobiDB-lite"/>
    </source>
</evidence>
<dbReference type="EMBL" id="QPJC01000001">
    <property type="protein sequence ID" value="RCW47149.1"/>
    <property type="molecule type" value="Genomic_DNA"/>
</dbReference>
<evidence type="ECO:0000259" key="2">
    <source>
        <dbReference type="Pfam" id="PF01243"/>
    </source>
</evidence>
<dbReference type="InterPro" id="IPR011576">
    <property type="entry name" value="Pyridox_Oxase_N"/>
</dbReference>
<feature type="compositionally biased region" description="Basic and acidic residues" evidence="1">
    <location>
        <begin position="256"/>
        <end position="271"/>
    </location>
</feature>
<evidence type="ECO:0000313" key="3">
    <source>
        <dbReference type="EMBL" id="RCW47149.1"/>
    </source>
</evidence>
<dbReference type="Gene3D" id="2.30.110.10">
    <property type="entry name" value="Electron Transport, Fmn-binding Protein, Chain A"/>
    <property type="match status" value="1"/>
</dbReference>
<dbReference type="PANTHER" id="PTHR42815:SF2">
    <property type="entry name" value="FAD-BINDING, PUTATIVE (AFU_ORTHOLOGUE AFUA_6G07600)-RELATED"/>
    <property type="match status" value="1"/>
</dbReference>
<dbReference type="PANTHER" id="PTHR42815">
    <property type="entry name" value="FAD-BINDING, PUTATIVE (AFU_ORTHOLOGUE AFUA_6G07600)-RELATED"/>
    <property type="match status" value="1"/>
</dbReference>
<reference evidence="3 4" key="1">
    <citation type="submission" date="2018-07" db="EMBL/GenBank/DDBJ databases">
        <title>Genomic Encyclopedia of Type Strains, Phase III (KMG-III): the genomes of soil and plant-associated and newly described type strains.</title>
        <authorList>
            <person name="Whitman W."/>
        </authorList>
    </citation>
    <scope>NUCLEOTIDE SEQUENCE [LARGE SCALE GENOMIC DNA]</scope>
    <source>
        <strain evidence="3 4">CECT 8575</strain>
    </source>
</reference>
<sequence length="291" mass="32647">MSAVIPDFHISPEPLPPTGTAPDDLLDLEISDSPDPAGEPTRPATALAHQEEQPTRHIVPHFARTRPGESADPQDPFVGHEQTVRLPGSSGEHLLQCAYSTEQRAKRFYDDQVLDHLNPEMKEFVARMDMMFIATADARGECDSSLRAGRSGFIEVLDDRHLAYPEYRGNGVMASLGNISENPHVGILMVDFVTDLIGLHVNGKARIVEDPDLRAIHPQLSAEFERGRTPERWVVVQVEEAYIHCRKHIPRMAPVQRERSWGSDNPKRKGGDYFGAKGMPRPWHHPEPQRN</sequence>
<organism evidence="3 4">
    <name type="scientific">Halopolyspora algeriensis</name>
    <dbReference type="NCBI Taxonomy" id="1500506"/>
    <lineage>
        <taxon>Bacteria</taxon>
        <taxon>Bacillati</taxon>
        <taxon>Actinomycetota</taxon>
        <taxon>Actinomycetes</taxon>
        <taxon>Actinomycetes incertae sedis</taxon>
        <taxon>Halopolyspora</taxon>
    </lineage>
</organism>